<dbReference type="STRING" id="560819.SAMN05428998_101575"/>
<feature type="transmembrane region" description="Helical" evidence="6">
    <location>
        <begin position="747"/>
        <end position="767"/>
    </location>
</feature>
<gene>
    <name evidence="8" type="ORF">SAMN05428998_101575</name>
</gene>
<dbReference type="PANTHER" id="PTHR33406">
    <property type="entry name" value="MEMBRANE PROTEIN MJ1562-RELATED"/>
    <property type="match status" value="1"/>
</dbReference>
<sequence length="879" mass="91828">MTPTARTGLARVGYACVAFSARRPLVVLLAGLLLTGATLWGVIGFLGIDTSTDDMISAEVPFRQHDIAFDKAFPQLRGLLVAVIDAPTPEQADAAASTLVGRMRQHPELFSQVFWPAGLPYLRQNGLLFLSESELQSLADRLAGAAPLLGSLAADPSLRGLADVLDQALTHRDEAGGPELAPVLDRLAEVAEAQAAGQPKRLSWRSLVSGQSAEGSEDTLGGDKRQFVLAQPVRDFGGLKPAAPAIAFLRQQGKALAAEGEITRLRLTGSPALDQEELDSVALGGKTAGILSFVGVTLLLFLGLRSPKVVGAATLALLIGLIWTAGCALLLVGYLNLLSVAFAVLFIGLGIDFGIHFSLRFLEESEQAPDRGSALAATGGAIAGALTLSAVSAAAGFLSFLPTDYLGLAQLGLISGAGMGCALIASFTVLPATLALLKPRARLPRLRRFGDATNGLVRRRRKEICIASLLLGLGCAALLPSLSFDFNPINLKDPKAESVATFRELAAEPNNSVYTLELLRPDLKAAVAEAARLEQLPEVGRVLTLQSFVPEDQDAKLDIVDAMASYLSPVFLSFPEAPPGDRERAAAVAKLSASLATAAGAGDDALAKAAGRLRAALAKLTGPQALTEYETRVFAGFKPLIDQLNTALEAKKVGLDDIPESLRSQWISADGRARIQAYSAHQILDNADLAHFADAVQAVAPDATGTPIIVTQASRTVVAAFIEASLIALVSIVAILLIVLRRLDDTLLVLAPLLLAALLTAAASVLFGLSFNFANVIVLPLLLGLGVSAGIHLVLRRREQGAGHAVMESSTPRAVLFSALTTLASFGSLALSGHRGMTSMGQLLTVSIIALLFSTLVVLPALLAWLHPGPGGSAGEAQR</sequence>
<feature type="transmembrane region" description="Helical" evidence="6">
    <location>
        <begin position="374"/>
        <end position="401"/>
    </location>
</feature>
<feature type="domain" description="Membrane transport protein MMPL" evidence="7">
    <location>
        <begin position="659"/>
        <end position="865"/>
    </location>
</feature>
<keyword evidence="5 6" id="KW-0472">Membrane</keyword>
<protein>
    <recommendedName>
        <fullName evidence="7">Membrane transport protein MMPL domain-containing protein</fullName>
    </recommendedName>
</protein>
<organism evidence="8 9">
    <name type="scientific">Tistlia consotensis USBA 355</name>
    <dbReference type="NCBI Taxonomy" id="560819"/>
    <lineage>
        <taxon>Bacteria</taxon>
        <taxon>Pseudomonadati</taxon>
        <taxon>Pseudomonadota</taxon>
        <taxon>Alphaproteobacteria</taxon>
        <taxon>Rhodospirillales</taxon>
        <taxon>Rhodovibrionaceae</taxon>
        <taxon>Tistlia</taxon>
    </lineage>
</organism>
<feature type="transmembrane region" description="Helical" evidence="6">
    <location>
        <begin position="413"/>
        <end position="437"/>
    </location>
</feature>
<evidence type="ECO:0000256" key="3">
    <source>
        <dbReference type="ARBA" id="ARBA00022692"/>
    </source>
</evidence>
<reference evidence="8 9" key="1">
    <citation type="submission" date="2017-04" db="EMBL/GenBank/DDBJ databases">
        <authorList>
            <person name="Afonso C.L."/>
            <person name="Miller P.J."/>
            <person name="Scott M.A."/>
            <person name="Spackman E."/>
            <person name="Goraichik I."/>
            <person name="Dimitrov K.M."/>
            <person name="Suarez D.L."/>
            <person name="Swayne D.E."/>
        </authorList>
    </citation>
    <scope>NUCLEOTIDE SEQUENCE [LARGE SCALE GENOMIC DNA]</scope>
    <source>
        <strain evidence="8 9">USBA 355</strain>
    </source>
</reference>
<feature type="transmembrane region" description="Helical" evidence="6">
    <location>
        <begin position="340"/>
        <end position="362"/>
    </location>
</feature>
<evidence type="ECO:0000259" key="7">
    <source>
        <dbReference type="Pfam" id="PF03176"/>
    </source>
</evidence>
<dbReference type="InterPro" id="IPR050545">
    <property type="entry name" value="Mycobact_MmpL"/>
</dbReference>
<feature type="transmembrane region" description="Helical" evidence="6">
    <location>
        <begin position="281"/>
        <end position="302"/>
    </location>
</feature>
<dbReference type="Gene3D" id="1.20.1640.10">
    <property type="entry name" value="Multidrug efflux transporter AcrB transmembrane domain"/>
    <property type="match status" value="2"/>
</dbReference>
<dbReference type="RefSeq" id="WP_159460074.1">
    <property type="nucleotide sequence ID" value="NZ_FWZX01000001.1"/>
</dbReference>
<evidence type="ECO:0000256" key="6">
    <source>
        <dbReference type="SAM" id="Phobius"/>
    </source>
</evidence>
<dbReference type="EMBL" id="FWZX01000001">
    <property type="protein sequence ID" value="SME93295.1"/>
    <property type="molecule type" value="Genomic_DNA"/>
</dbReference>
<name>A0A1Y6B6G7_9PROT</name>
<feature type="transmembrane region" description="Helical" evidence="6">
    <location>
        <begin position="25"/>
        <end position="48"/>
    </location>
</feature>
<dbReference type="InterPro" id="IPR004869">
    <property type="entry name" value="MMPL_dom"/>
</dbReference>
<proteinExistence type="predicted"/>
<dbReference type="GO" id="GO:0005886">
    <property type="term" value="C:plasma membrane"/>
    <property type="evidence" value="ECO:0007669"/>
    <property type="project" value="UniProtKB-SubCell"/>
</dbReference>
<feature type="transmembrane region" description="Helical" evidence="6">
    <location>
        <begin position="464"/>
        <end position="484"/>
    </location>
</feature>
<evidence type="ECO:0000256" key="2">
    <source>
        <dbReference type="ARBA" id="ARBA00022475"/>
    </source>
</evidence>
<comment type="subcellular location">
    <subcellularLocation>
        <location evidence="1">Cell membrane</location>
        <topology evidence="1">Multi-pass membrane protein</topology>
    </subcellularLocation>
</comment>
<feature type="transmembrane region" description="Helical" evidence="6">
    <location>
        <begin position="309"/>
        <end position="334"/>
    </location>
</feature>
<evidence type="ECO:0000313" key="9">
    <source>
        <dbReference type="Proteomes" id="UP000192917"/>
    </source>
</evidence>
<evidence type="ECO:0000256" key="1">
    <source>
        <dbReference type="ARBA" id="ARBA00004651"/>
    </source>
</evidence>
<dbReference type="NCBIfam" id="TIGR03480">
    <property type="entry name" value="HpnN"/>
    <property type="match status" value="1"/>
</dbReference>
<feature type="transmembrane region" description="Helical" evidence="6">
    <location>
        <begin position="843"/>
        <end position="866"/>
    </location>
</feature>
<feature type="domain" description="Membrane transport protein MMPL" evidence="7">
    <location>
        <begin position="261"/>
        <end position="448"/>
    </location>
</feature>
<dbReference type="Proteomes" id="UP000192917">
    <property type="component" value="Unassembled WGS sequence"/>
</dbReference>
<dbReference type="InterPro" id="IPR017841">
    <property type="entry name" value="Hopanoid_biosynth_HpnN"/>
</dbReference>
<accession>A0A1Y6B6G7</accession>
<keyword evidence="9" id="KW-1185">Reference proteome</keyword>
<feature type="transmembrane region" description="Helical" evidence="6">
    <location>
        <begin position="717"/>
        <end position="740"/>
    </location>
</feature>
<keyword evidence="4 6" id="KW-1133">Transmembrane helix</keyword>
<dbReference type="Pfam" id="PF03176">
    <property type="entry name" value="MMPL"/>
    <property type="match status" value="2"/>
</dbReference>
<dbReference type="AlphaFoldDB" id="A0A1Y6B6G7"/>
<keyword evidence="2" id="KW-1003">Cell membrane</keyword>
<feature type="transmembrane region" description="Helical" evidence="6">
    <location>
        <begin position="773"/>
        <end position="794"/>
    </location>
</feature>
<evidence type="ECO:0000256" key="4">
    <source>
        <dbReference type="ARBA" id="ARBA00022989"/>
    </source>
</evidence>
<keyword evidence="3 6" id="KW-0812">Transmembrane</keyword>
<evidence type="ECO:0000313" key="8">
    <source>
        <dbReference type="EMBL" id="SME93295.1"/>
    </source>
</evidence>
<dbReference type="SUPFAM" id="SSF82866">
    <property type="entry name" value="Multidrug efflux transporter AcrB transmembrane domain"/>
    <property type="match status" value="2"/>
</dbReference>
<dbReference type="PANTHER" id="PTHR33406:SF13">
    <property type="entry name" value="MEMBRANE PROTEIN YDFJ"/>
    <property type="match status" value="1"/>
</dbReference>
<evidence type="ECO:0000256" key="5">
    <source>
        <dbReference type="ARBA" id="ARBA00023136"/>
    </source>
</evidence>